<dbReference type="InterPro" id="IPR000297">
    <property type="entry name" value="PPIase_PpiC"/>
</dbReference>
<dbReference type="Pfam" id="PF13624">
    <property type="entry name" value="SurA_N_3"/>
    <property type="match status" value="1"/>
</dbReference>
<evidence type="ECO:0000256" key="13">
    <source>
        <dbReference type="ARBA" id="ARBA00042775"/>
    </source>
</evidence>
<sequence>MLDTLRNAARSWVAKLLLLLLVVSFAIWGVSASMFSGTNTSVMTVGSQKISPEEFRLAYQRQLGAISRQLGTQLTSEQARAFGVEQQTFSQLSAGAALDELSADMRLGLSQDRLAALIAEDPAFRGNDGQFDRTLFSARLRNAGLREQDYINERSKVAVRSQVVDAIADGFQPPQVLVNALKQYRDESRDVDYIVLSNANIDPIKAPTEEVLASWFQGVKARYRAPELRRFAYVTLQPSDVADPTTVTEDQVRAEYDRRKDSYRTPETRTVEQLSFPSKEMADAALQQMKERQLTFDQLVADQGKSASDVMLGDFTKDQIPDPAIANAAFGVSASGGTTGIVQGAFGPVMLRVTNIRPETTKSYDDVKEDIRKTLALAAAAQDVQAVHDRFEDLRGSGSSLEEAAAQLKLKAVTVTTDRTGLDAEGKSVALPAAETLVQDVFRTDVGAEALPGNLGNDGYVWFDVREIIPERERSLSEVREKAVADWTAEQQRQALAARSEDLKARLDKGETLETIAAELGLTVENKSGLRRQSTDAIFGPEAAKAAFSGPNGVNAVAQAADGESRILMHVKNVQQAPAAPLSSGDEQITQIARAAGDDLLDQMVVKLQSDYGVTINQTLADQAIAR</sequence>
<comment type="subcellular location">
    <subcellularLocation>
        <location evidence="1">Cell inner membrane</location>
        <topology evidence="1">Single-pass type II membrane protein</topology>
        <orientation evidence="1">Periplasmic side</orientation>
    </subcellularLocation>
</comment>
<reference evidence="16" key="1">
    <citation type="journal article" date="2019" name="Int. J. Syst. Evol. Microbiol.">
        <title>The Global Catalogue of Microorganisms (GCM) 10K type strain sequencing project: providing services to taxonomists for standard genome sequencing and annotation.</title>
        <authorList>
            <consortium name="The Broad Institute Genomics Platform"/>
            <consortium name="The Broad Institute Genome Sequencing Center for Infectious Disease"/>
            <person name="Wu L."/>
            <person name="Ma J."/>
        </authorList>
    </citation>
    <scope>NUCLEOTIDE SEQUENCE [LARGE SCALE GENOMIC DNA]</scope>
    <source>
        <strain evidence="16">CG52</strain>
    </source>
</reference>
<dbReference type="InterPro" id="IPR027304">
    <property type="entry name" value="Trigger_fact/SurA_dom_sf"/>
</dbReference>
<keyword evidence="6" id="KW-1133">Transmembrane helix</keyword>
<keyword evidence="5" id="KW-0812">Transmembrane</keyword>
<evidence type="ECO:0000256" key="7">
    <source>
        <dbReference type="ARBA" id="ARBA00023136"/>
    </source>
</evidence>
<dbReference type="InterPro" id="IPR046357">
    <property type="entry name" value="PPIase_dom_sf"/>
</dbReference>
<dbReference type="SUPFAM" id="SSF54534">
    <property type="entry name" value="FKBP-like"/>
    <property type="match status" value="1"/>
</dbReference>
<keyword evidence="3" id="KW-1003">Cell membrane</keyword>
<dbReference type="EMBL" id="JBHUEQ010000003">
    <property type="protein sequence ID" value="MFD1744340.1"/>
    <property type="molecule type" value="Genomic_DNA"/>
</dbReference>
<evidence type="ECO:0000256" key="5">
    <source>
        <dbReference type="ARBA" id="ARBA00022692"/>
    </source>
</evidence>
<name>A0ABW4LZ68_9HYPH</name>
<proteinExistence type="inferred from homology"/>
<evidence type="ECO:0000259" key="14">
    <source>
        <dbReference type="Pfam" id="PF13145"/>
    </source>
</evidence>
<evidence type="ECO:0000256" key="9">
    <source>
        <dbReference type="ARBA" id="ARBA00030642"/>
    </source>
</evidence>
<feature type="domain" description="PpiC" evidence="14">
    <location>
        <begin position="247"/>
        <end position="369"/>
    </location>
</feature>
<organism evidence="15 16">
    <name type="scientific">Rhizobium helianthi</name>
    <dbReference type="NCBI Taxonomy" id="1132695"/>
    <lineage>
        <taxon>Bacteria</taxon>
        <taxon>Pseudomonadati</taxon>
        <taxon>Pseudomonadota</taxon>
        <taxon>Alphaproteobacteria</taxon>
        <taxon>Hyphomicrobiales</taxon>
        <taxon>Rhizobiaceae</taxon>
        <taxon>Rhizobium/Agrobacterium group</taxon>
        <taxon>Rhizobium</taxon>
    </lineage>
</organism>
<evidence type="ECO:0000313" key="15">
    <source>
        <dbReference type="EMBL" id="MFD1744340.1"/>
    </source>
</evidence>
<dbReference type="Gene3D" id="3.10.50.40">
    <property type="match status" value="1"/>
</dbReference>
<comment type="caution">
    <text evidence="15">The sequence shown here is derived from an EMBL/GenBank/DDBJ whole genome shotgun (WGS) entry which is preliminary data.</text>
</comment>
<comment type="similarity">
    <text evidence="11">Belongs to the PpiD chaperone family.</text>
</comment>
<evidence type="ECO:0000256" key="8">
    <source>
        <dbReference type="ARBA" id="ARBA00023186"/>
    </source>
</evidence>
<protein>
    <recommendedName>
        <fullName evidence="2">Parvulin-like PPIase</fullName>
    </recommendedName>
    <alternativeName>
        <fullName evidence="9">Peptidyl-prolyl cis-trans isomerase plp</fullName>
    </alternativeName>
    <alternativeName>
        <fullName evidence="12">Periplasmic chaperone PpiD</fullName>
    </alternativeName>
    <alternativeName>
        <fullName evidence="13">Periplasmic folding chaperone</fullName>
    </alternativeName>
    <alternativeName>
        <fullName evidence="10">Rotamase plp</fullName>
    </alternativeName>
</protein>
<dbReference type="SUPFAM" id="SSF109998">
    <property type="entry name" value="Triger factor/SurA peptide-binding domain-like"/>
    <property type="match status" value="1"/>
</dbReference>
<keyword evidence="4" id="KW-0997">Cell inner membrane</keyword>
<dbReference type="Pfam" id="PF13145">
    <property type="entry name" value="Rotamase_2"/>
    <property type="match status" value="1"/>
</dbReference>
<dbReference type="Proteomes" id="UP001597322">
    <property type="component" value="Unassembled WGS sequence"/>
</dbReference>
<dbReference type="PANTHER" id="PTHR47529">
    <property type="entry name" value="PEPTIDYL-PROLYL CIS-TRANS ISOMERASE D"/>
    <property type="match status" value="1"/>
</dbReference>
<dbReference type="InterPro" id="IPR052029">
    <property type="entry name" value="PpiD_chaperone"/>
</dbReference>
<evidence type="ECO:0000256" key="12">
    <source>
        <dbReference type="ARBA" id="ARBA00040743"/>
    </source>
</evidence>
<evidence type="ECO:0000256" key="11">
    <source>
        <dbReference type="ARBA" id="ARBA00038408"/>
    </source>
</evidence>
<evidence type="ECO:0000313" key="16">
    <source>
        <dbReference type="Proteomes" id="UP001597322"/>
    </source>
</evidence>
<gene>
    <name evidence="15" type="ORF">ACFSE1_02590</name>
</gene>
<keyword evidence="7" id="KW-0472">Membrane</keyword>
<keyword evidence="8" id="KW-0143">Chaperone</keyword>
<evidence type="ECO:0000256" key="10">
    <source>
        <dbReference type="ARBA" id="ARBA00031484"/>
    </source>
</evidence>
<evidence type="ECO:0000256" key="3">
    <source>
        <dbReference type="ARBA" id="ARBA00022475"/>
    </source>
</evidence>
<keyword evidence="16" id="KW-1185">Reference proteome</keyword>
<evidence type="ECO:0000256" key="4">
    <source>
        <dbReference type="ARBA" id="ARBA00022519"/>
    </source>
</evidence>
<accession>A0ABW4LZ68</accession>
<evidence type="ECO:0000256" key="6">
    <source>
        <dbReference type="ARBA" id="ARBA00022989"/>
    </source>
</evidence>
<dbReference type="PANTHER" id="PTHR47529:SF1">
    <property type="entry name" value="PERIPLASMIC CHAPERONE PPID"/>
    <property type="match status" value="1"/>
</dbReference>
<dbReference type="RefSeq" id="WP_377396106.1">
    <property type="nucleotide sequence ID" value="NZ_JBHUEQ010000003.1"/>
</dbReference>
<evidence type="ECO:0000256" key="1">
    <source>
        <dbReference type="ARBA" id="ARBA00004382"/>
    </source>
</evidence>
<evidence type="ECO:0000256" key="2">
    <source>
        <dbReference type="ARBA" id="ARBA00018370"/>
    </source>
</evidence>